<evidence type="ECO:0000313" key="3">
    <source>
        <dbReference type="EMBL" id="GAA4417064.1"/>
    </source>
</evidence>
<dbReference type="Gene3D" id="1.10.530.10">
    <property type="match status" value="1"/>
</dbReference>
<dbReference type="EMBL" id="BAABHB010000014">
    <property type="protein sequence ID" value="GAA4417064.1"/>
    <property type="molecule type" value="Genomic_DNA"/>
</dbReference>
<dbReference type="CDD" id="cd16894">
    <property type="entry name" value="MltD-like"/>
    <property type="match status" value="1"/>
</dbReference>
<dbReference type="InterPro" id="IPR008258">
    <property type="entry name" value="Transglycosylase_SLT_dom_1"/>
</dbReference>
<accession>A0ABP8KUZ6</accession>
<dbReference type="InterPro" id="IPR023346">
    <property type="entry name" value="Lysozyme-like_dom_sf"/>
</dbReference>
<comment type="caution">
    <text evidence="3">The sequence shown here is derived from an EMBL/GenBank/DDBJ whole genome shotgun (WGS) entry which is preliminary data.</text>
</comment>
<dbReference type="SUPFAM" id="SSF53955">
    <property type="entry name" value="Lysozyme-like"/>
    <property type="match status" value="1"/>
</dbReference>
<dbReference type="PANTHER" id="PTHR37423:SF2">
    <property type="entry name" value="MEMBRANE-BOUND LYTIC MUREIN TRANSGLYCOSYLASE C"/>
    <property type="match status" value="1"/>
</dbReference>
<name>A0ABP8KUZ6_9BACT</name>
<feature type="domain" description="Transglycosylase SLT" evidence="2">
    <location>
        <begin position="66"/>
        <end position="165"/>
    </location>
</feature>
<protein>
    <recommendedName>
        <fullName evidence="2">Transglycosylase SLT domain-containing protein</fullName>
    </recommendedName>
</protein>
<proteinExistence type="inferred from homology"/>
<gene>
    <name evidence="3" type="ORF">GCM10023187_49210</name>
</gene>
<organism evidence="3 4">
    <name type="scientific">Nibrella viscosa</name>
    <dbReference type="NCBI Taxonomy" id="1084524"/>
    <lineage>
        <taxon>Bacteria</taxon>
        <taxon>Pseudomonadati</taxon>
        <taxon>Bacteroidota</taxon>
        <taxon>Cytophagia</taxon>
        <taxon>Cytophagales</taxon>
        <taxon>Spirosomataceae</taxon>
        <taxon>Nibrella</taxon>
    </lineage>
</organism>
<sequence length="301" mass="33983">MATVGGLPTIDFCGEKVPTHKEAVAERMVSAMVRGAALKSNLYGIRERAADFFPAVEPVLKKYDIPADFKYLPIAESDLISHAKSRVGAAGYWQLMPGTARDLGLKVGNGSDERYNLEKATEAVCRHLRYLYKELGNWTLVAAAYNGGLGHVRSRMRQQGEQDFYDLKLFSETGFYIFRILAYKEMLTNPLQYSPIISNTALTYLIQPLPGQGNSVEMPGSGYKYVSFGFNADSSWGPQSMRSPLAITRVIRKKSRKEEEGQEQDGIPYKAVMGGALVLRDRLPRFRKWVRGITRHWWEWL</sequence>
<dbReference type="Pfam" id="PF01464">
    <property type="entry name" value="SLT"/>
    <property type="match status" value="1"/>
</dbReference>
<evidence type="ECO:0000256" key="1">
    <source>
        <dbReference type="ARBA" id="ARBA00007734"/>
    </source>
</evidence>
<dbReference type="Proteomes" id="UP001500936">
    <property type="component" value="Unassembled WGS sequence"/>
</dbReference>
<keyword evidence="4" id="KW-1185">Reference proteome</keyword>
<evidence type="ECO:0000313" key="4">
    <source>
        <dbReference type="Proteomes" id="UP001500936"/>
    </source>
</evidence>
<reference evidence="4" key="1">
    <citation type="journal article" date="2019" name="Int. J. Syst. Evol. Microbiol.">
        <title>The Global Catalogue of Microorganisms (GCM) 10K type strain sequencing project: providing services to taxonomists for standard genome sequencing and annotation.</title>
        <authorList>
            <consortium name="The Broad Institute Genomics Platform"/>
            <consortium name="The Broad Institute Genome Sequencing Center for Infectious Disease"/>
            <person name="Wu L."/>
            <person name="Ma J."/>
        </authorList>
    </citation>
    <scope>NUCLEOTIDE SEQUENCE [LARGE SCALE GENOMIC DNA]</scope>
    <source>
        <strain evidence="4">JCM 17925</strain>
    </source>
</reference>
<dbReference type="PANTHER" id="PTHR37423">
    <property type="entry name" value="SOLUBLE LYTIC MUREIN TRANSGLYCOSYLASE-RELATED"/>
    <property type="match status" value="1"/>
</dbReference>
<evidence type="ECO:0000259" key="2">
    <source>
        <dbReference type="Pfam" id="PF01464"/>
    </source>
</evidence>
<comment type="similarity">
    <text evidence="1">Belongs to the transglycosylase Slt family.</text>
</comment>